<feature type="region of interest" description="Disordered" evidence="1">
    <location>
        <begin position="2899"/>
        <end position="2929"/>
    </location>
</feature>
<dbReference type="VEuPathDB" id="TriTrypDB:LpyrH10_19_0130"/>
<dbReference type="EMBL" id="LGTL01000019">
    <property type="protein sequence ID" value="KPA76593.1"/>
    <property type="molecule type" value="Genomic_DNA"/>
</dbReference>
<feature type="compositionally biased region" description="Polar residues" evidence="1">
    <location>
        <begin position="2842"/>
        <end position="2853"/>
    </location>
</feature>
<feature type="compositionally biased region" description="Basic and acidic residues" evidence="1">
    <location>
        <begin position="2815"/>
        <end position="2839"/>
    </location>
</feature>
<sequence length="3108" mass="334953">MYTVKDASVAFSLMGQRLQPSNTPLLLDEYFAVCKLYGDTATARETHQRYVTQIESMRGIFTSQSLRNSEHEAFREDNGGWSAVTATSKAQNNSSALHSTTTAHSNDSSSITLGRRGNAVAAEASASASRLPTRVVGARQGKGENEYVPQHTPLTAQPAAATSGNDDESNSSKKTFSEADPSHHLLATALSEDERDRESTSLEGQRHGGDSRRVQASLHISSAGRPSGAGVKADASSTAAGGSTRNAASYAILRKEWGHENYEEQFHKPWNAFLRDMSGVMTEVVTAWVSDLDEHTPFSQHLIRRSSTCCYDAAHGMCLLRWNTMREVRAYVDALHAVVNAPLSLFFVPLTLGMQVLGVPVLCMSLAPVTGLWHGWDAVTVVWHSFCGLCANLRLMRPLDRAEGGRSETGAGPFFNGLAKGGGPSTTEVATSAPSLHTMAGTAGLDNALERSVAWSLLQQLEPATSANEYYGSRGVGVAPLSSYDVTSQTYASGAPVPRENRRNSVFRGDPTTLTNSVAGMVDRVSRQVFTSAAARQGGSFTRSGGLQLTPAIGADARWYFIDARAICLYQWYTRTSWMAARVPRREMFQSKSGCVQRSGGPNKLILQSKLRIMVGQLLNGLPRFNSNSNGSSMFASSGMHASVLLNESLGSLGVPSQRHWSRGKPPVLLSTLCHSHGVRYGNYVYAIVDLLRTEEASLDEAVQTAYRLGSSSPNKYELLKQCRRCIQAVVGELLARVIKHLIYQEWYMVIRQNPDWQHRFHSLCVAVAEAAEEKEEAATFAAASTTRAAKTAEDQTRGSALAAQKDDTAQENKLKETAALMATTLASTSAAEATFDSSDHNNKSRTVPVPAAHTEGESVASLPQEESESAASKTAVVDYEEEYDRKRQNQTAIESAKDAAAATDCEEEKPSEGSGASAAEMRRHLLAFIDETREALGAPLLDAVRRVLNGVFTVNMSSSNNNSDNGGGGVPPLPANLSVVEYGGTGPLELPNTPNDSGVAGNFAEQHVSPFMPLLSTANGTALSAAGASATESSNRFLTDEAGRSLATSSAQVLGGYPVLNRQLSAVAFRLTMFDELLLAVNEQYVVQPYSGNEKMSEWQLLHKRAPVPTRRSQYTRTPPVVGTDGGGGGGGNSGSGNGGGGGIASSSNNNNGGIGGSNGGESWLSRGASRSGLGAAAASAPVSPAPKRGRGPSSRLRGAIPVYYPAADEESIQVEAKELFPGWSLQCLEEMMGVPLVLRQNRIDVDSSFTGADALRALSPSLLSSVTLSSPSSSAYAGGQTRTISGAVAACPPLSSGCPLRSAVWGTTIELPLCLHRGSVEGALEYAQHQREIGIAIVSSGLSAPFIGQGHDGAPSTFWRERNPHMVYMGKLIQLHAADVRVACRGWAIMEDFDFIKQSDQPSDRMLNGAAGHLAWPRRRGLESPLAHRQRLARARGNTASAIMSVYNATGNNNGGCGGIGDAEYAGGELAATSANSEDTLAVMSLNASMHARLSLLNARVDLHEAMSSMWHMTECMENMNGSHVVYGYLLRQKIGIIATVAAQFTASGVTTALEAAIADLNVLTGGIFNFGAVDDPNAKSEDALLRPAASDDVAVSGGGRRVARSPGWPALRSGAVGSSSNSGGGLRARVNAASPFPLSPRNGESSDTRNQYLHTPLGSQTFTLDPSQQARATATVANGSSGDNTTGAPGAVERATSAPALSVDRLRSVPLPPPITQRQVAVVAAAEESVADTRAMTTATARALSMNGAGPTPLVGSIGAFKSFILRSVQCVDLYTTLLELLTRHMLLPDAHRTPKEGMSRAVMFCSLRRELAVMTHGENSVEAAMAASDVGLLLLQSSKTWPQAMTEFFRARRSITYHLRELAEDAARAGEKGGGKPLFDRQLVASAINLDPSALCGQFGSSVFAHDDRGEMTTIDVDRPLDVEGGHGAAASAGGTPTSVVAYMHGKGDANSAWAFVRRASWTTAPDRLKQALCSVLNNTAYLFCRQAQRQYVMSQQSMATYVRHMRRQNTLQKPSAGVQLYARRLRCAAKVEHFLTEAATTLQGVVHHASDVPVYDYAVALNNQACVLLHRYQYAAAKRLLLQSLRITMQLQSFSVAPVPLPVWLVSAQGSSEIGSVLWLLDTAQLPVVAGVGDVDEKNAALSKRSSIMVFDSNGARTTQPDMLERASMPSGGVASIVSAAKSCASPTFAVDSRAEEDFAHCKSTRAARYAPNALSTIAAMLKELGASLDEERFDAQGYYYATGSPPAYQNSDTMHGFQAASSSNAAALDTATASTITTTSSSSMLQSPITISSAEQLRNCQVHTLRMLYQLEVKKSFIDRLRIQQFFRRYLGSWRARRQQRRARAAEALYRFGAAALTRVYLARRYRFSGYHWWLRQPREIRRHLDPLLNQQSLSTRRQLWDVWNAQVEMATLRLQRVLRGSAVRAELGAQYQFQQFYLQRCRPAVEAAVWHKMSLLYTSMLLHLHVQEGLRGLSCFMEAVRSGAMWLTREMEPLIVQEGIVRVGVQLKELQRREALERDFYKTLFRQRLNQVQVAHMKESVLLVIRSPRPSFCNTVHAEPDAVPEASPLMAQQEQEQATQFPSVPPLALTATMADTEIETVAPAKHPRHTDIAPVVESQPTSDMPARQSARQPPPPLEMMQGSSAPLMMPPPCGPEEVPHRGSDGGAGHDYTLADTPDGNTNINGGVGSSRGATTTNPPVPPVSAPTSTTMSRSLFVPPSPATQQPPPTPTKPSTDSSRTRRARQVIIQAEADLEPSPRSTTASEERHRQMSRQYREDERAKMTQLLRRHMAGDDAEGDGVSGGGGVDSEKNGLDGGNAEHEVEALKRKEGEESSLPQESGSSVSSHPVLANTEDANVKWRHAMQRVAEPRTSFRSQSFSDRHSQFHRSLSAAWSSGNNDGGGSVLAPPQPGSPLSSHPEKKMMLPCPDSVVTMLPTPPCSPAVSSPTFTSSASSSSSSRMARVAAEVQRRQLLNASQLLIHFWWSKRALPTFVTSAMAMHRLYGEHCGALHELWRQEAAWRFRMQLLIAAETEELYRLWRSESLEMASLLLLKVHSARCCREVVTHAKLLATTLTTEERRGRTAVLLAAAARERRPPSSH</sequence>
<feature type="compositionally biased region" description="Low complexity" evidence="1">
    <location>
        <begin position="233"/>
        <end position="242"/>
    </location>
</feature>
<dbReference type="GeneID" id="26907748"/>
<name>A0A0M9FV23_LEPPY</name>
<feature type="region of interest" description="Disordered" evidence="1">
    <location>
        <begin position="1598"/>
        <end position="1694"/>
    </location>
</feature>
<proteinExistence type="predicted"/>
<dbReference type="OrthoDB" id="274489at2759"/>
<gene>
    <name evidence="2" type="ORF">ABB37_07462</name>
</gene>
<feature type="compositionally biased region" description="Low complexity" evidence="1">
    <location>
        <begin position="92"/>
        <end position="106"/>
    </location>
</feature>
<feature type="region of interest" description="Disordered" evidence="1">
    <location>
        <begin position="144"/>
        <end position="242"/>
    </location>
</feature>
<feature type="region of interest" description="Disordered" evidence="1">
    <location>
        <begin position="87"/>
        <end position="116"/>
    </location>
</feature>
<comment type="caution">
    <text evidence="2">The sequence shown here is derived from an EMBL/GenBank/DDBJ whole genome shotgun (WGS) entry which is preliminary data.</text>
</comment>
<feature type="region of interest" description="Disordered" evidence="1">
    <location>
        <begin position="2798"/>
        <end position="2857"/>
    </location>
</feature>
<dbReference type="RefSeq" id="XP_015655032.1">
    <property type="nucleotide sequence ID" value="XM_015806110.1"/>
</dbReference>
<feature type="region of interest" description="Disordered" evidence="1">
    <location>
        <begin position="1109"/>
        <end position="1199"/>
    </location>
</feature>
<reference evidence="2 3" key="1">
    <citation type="submission" date="2015-07" db="EMBL/GenBank/DDBJ databases">
        <title>High-quality genome of monoxenous trypanosomatid Leptomonas pyrrhocoris.</title>
        <authorList>
            <person name="Flegontov P."/>
            <person name="Butenko A."/>
            <person name="Firsov S."/>
            <person name="Vlcek C."/>
            <person name="Logacheva M.D."/>
            <person name="Field M."/>
            <person name="Filatov D."/>
            <person name="Flegontova O."/>
            <person name="Gerasimov E."/>
            <person name="Jackson A.P."/>
            <person name="Kelly S."/>
            <person name="Opperdoes F."/>
            <person name="O'Reilly A."/>
            <person name="Votypka J."/>
            <person name="Yurchenko V."/>
            <person name="Lukes J."/>
        </authorList>
    </citation>
    <scope>NUCLEOTIDE SEQUENCE [LARGE SCALE GENOMIC DNA]</scope>
    <source>
        <strain evidence="2">H10</strain>
    </source>
</reference>
<feature type="compositionally biased region" description="Gly residues" evidence="1">
    <location>
        <begin position="1125"/>
        <end position="1145"/>
    </location>
</feature>
<feature type="compositionally biased region" description="Pro residues" evidence="1">
    <location>
        <begin position="2725"/>
        <end position="2738"/>
    </location>
</feature>
<evidence type="ECO:0000313" key="3">
    <source>
        <dbReference type="Proteomes" id="UP000037923"/>
    </source>
</evidence>
<feature type="compositionally biased region" description="Polar residues" evidence="1">
    <location>
        <begin position="1645"/>
        <end position="1690"/>
    </location>
</feature>
<feature type="region of interest" description="Disordered" evidence="1">
    <location>
        <begin position="833"/>
        <end position="919"/>
    </location>
</feature>
<feature type="compositionally biased region" description="Low complexity" evidence="1">
    <location>
        <begin position="1166"/>
        <end position="1188"/>
    </location>
</feature>
<keyword evidence="3" id="KW-1185">Reference proteome</keyword>
<feature type="compositionally biased region" description="Basic and acidic residues" evidence="1">
    <location>
        <begin position="2771"/>
        <end position="2785"/>
    </location>
</feature>
<feature type="compositionally biased region" description="Basic and acidic residues" evidence="1">
    <location>
        <begin position="192"/>
        <end position="213"/>
    </location>
</feature>
<protein>
    <submittedName>
        <fullName evidence="2">Uncharacterized protein</fullName>
    </submittedName>
</protein>
<evidence type="ECO:0000313" key="2">
    <source>
        <dbReference type="EMBL" id="KPA76593.1"/>
    </source>
</evidence>
<accession>A0A0M9FV23</accession>
<evidence type="ECO:0000256" key="1">
    <source>
        <dbReference type="SAM" id="MobiDB-lite"/>
    </source>
</evidence>
<feature type="region of interest" description="Disordered" evidence="1">
    <location>
        <begin position="491"/>
        <end position="510"/>
    </location>
</feature>
<feature type="region of interest" description="Disordered" evidence="1">
    <location>
        <begin position="787"/>
        <end position="811"/>
    </location>
</feature>
<feature type="region of interest" description="Disordered" evidence="1">
    <location>
        <begin position="2623"/>
        <end position="2785"/>
    </location>
</feature>
<feature type="compositionally biased region" description="Polar residues" evidence="1">
    <location>
        <begin position="152"/>
        <end position="164"/>
    </location>
</feature>
<organism evidence="2 3">
    <name type="scientific">Leptomonas pyrrhocoris</name>
    <name type="common">Firebug parasite</name>
    <dbReference type="NCBI Taxonomy" id="157538"/>
    <lineage>
        <taxon>Eukaryota</taxon>
        <taxon>Discoba</taxon>
        <taxon>Euglenozoa</taxon>
        <taxon>Kinetoplastea</taxon>
        <taxon>Metakinetoplastina</taxon>
        <taxon>Trypanosomatida</taxon>
        <taxon>Trypanosomatidae</taxon>
        <taxon>Leishmaniinae</taxon>
        <taxon>Leptomonas</taxon>
    </lineage>
</organism>
<dbReference type="Proteomes" id="UP000037923">
    <property type="component" value="Unassembled WGS sequence"/>
</dbReference>